<sequence>MCLRRPEADGVNVGTKIYKIKKTFTLLDTSPYLFPKPRTLIVGIGGMETDPTTPETLLPDFLDTVRVKDRNATADPDTPRSPIATSKEAVIHPTPFPIVYGIGWDREKSEIGSATLSTCVRFNPDSEAKDGETCPMTPTLRTGDPFTLE</sequence>
<dbReference type="AlphaFoldDB" id="X1QEI5"/>
<evidence type="ECO:0000256" key="1">
    <source>
        <dbReference type="SAM" id="MobiDB-lite"/>
    </source>
</evidence>
<protein>
    <submittedName>
        <fullName evidence="2">Uncharacterized protein</fullName>
    </submittedName>
</protein>
<comment type="caution">
    <text evidence="2">The sequence shown here is derived from an EMBL/GenBank/DDBJ whole genome shotgun (WGS) entry which is preliminary data.</text>
</comment>
<organism evidence="2">
    <name type="scientific">marine sediment metagenome</name>
    <dbReference type="NCBI Taxonomy" id="412755"/>
    <lineage>
        <taxon>unclassified sequences</taxon>
        <taxon>metagenomes</taxon>
        <taxon>ecological metagenomes</taxon>
    </lineage>
</organism>
<proteinExistence type="predicted"/>
<gene>
    <name evidence="2" type="ORF">S12H4_02438</name>
</gene>
<name>X1QEI5_9ZZZZ</name>
<reference evidence="2" key="1">
    <citation type="journal article" date="2014" name="Front. Microbiol.">
        <title>High frequency of phylogenetically diverse reductive dehalogenase-homologous genes in deep subseafloor sedimentary metagenomes.</title>
        <authorList>
            <person name="Kawai M."/>
            <person name="Futagami T."/>
            <person name="Toyoda A."/>
            <person name="Takaki Y."/>
            <person name="Nishi S."/>
            <person name="Hori S."/>
            <person name="Arai W."/>
            <person name="Tsubouchi T."/>
            <person name="Morono Y."/>
            <person name="Uchiyama I."/>
            <person name="Ito T."/>
            <person name="Fujiyama A."/>
            <person name="Inagaki F."/>
            <person name="Takami H."/>
        </authorList>
    </citation>
    <scope>NUCLEOTIDE SEQUENCE</scope>
    <source>
        <strain evidence="2">Expedition CK06-06</strain>
    </source>
</reference>
<accession>X1QEI5</accession>
<feature type="region of interest" description="Disordered" evidence="1">
    <location>
        <begin position="125"/>
        <end position="149"/>
    </location>
</feature>
<dbReference type="EMBL" id="BARW01000599">
    <property type="protein sequence ID" value="GAI66608.1"/>
    <property type="molecule type" value="Genomic_DNA"/>
</dbReference>
<evidence type="ECO:0000313" key="2">
    <source>
        <dbReference type="EMBL" id="GAI66608.1"/>
    </source>
</evidence>